<name>A0A822ZGB3_NELNU</name>
<organism evidence="2 3">
    <name type="scientific">Nelumbo nucifera</name>
    <name type="common">Sacred lotus</name>
    <dbReference type="NCBI Taxonomy" id="4432"/>
    <lineage>
        <taxon>Eukaryota</taxon>
        <taxon>Viridiplantae</taxon>
        <taxon>Streptophyta</taxon>
        <taxon>Embryophyta</taxon>
        <taxon>Tracheophyta</taxon>
        <taxon>Spermatophyta</taxon>
        <taxon>Magnoliopsida</taxon>
        <taxon>Proteales</taxon>
        <taxon>Nelumbonaceae</taxon>
        <taxon>Nelumbo</taxon>
    </lineage>
</organism>
<dbReference type="EMBL" id="DUZY01000007">
    <property type="protein sequence ID" value="DAD45174.1"/>
    <property type="molecule type" value="Genomic_DNA"/>
</dbReference>
<proteinExistence type="predicted"/>
<evidence type="ECO:0000313" key="3">
    <source>
        <dbReference type="Proteomes" id="UP000607653"/>
    </source>
</evidence>
<comment type="caution">
    <text evidence="2">The sequence shown here is derived from an EMBL/GenBank/DDBJ whole genome shotgun (WGS) entry which is preliminary data.</text>
</comment>
<feature type="region of interest" description="Disordered" evidence="1">
    <location>
        <begin position="1"/>
        <end position="33"/>
    </location>
</feature>
<dbReference type="Proteomes" id="UP000607653">
    <property type="component" value="Unassembled WGS sequence"/>
</dbReference>
<sequence>MCDTGRKRSANDDEEEGEEYEEEEEEEEEKVTQVSMYMAHITSTFPTLLGCLSSYYLV</sequence>
<accession>A0A822ZGB3</accession>
<feature type="compositionally biased region" description="Acidic residues" evidence="1">
    <location>
        <begin position="12"/>
        <end position="29"/>
    </location>
</feature>
<dbReference type="AlphaFoldDB" id="A0A822ZGB3"/>
<feature type="compositionally biased region" description="Basic and acidic residues" evidence="1">
    <location>
        <begin position="1"/>
        <end position="11"/>
    </location>
</feature>
<evidence type="ECO:0000313" key="2">
    <source>
        <dbReference type="EMBL" id="DAD45174.1"/>
    </source>
</evidence>
<protein>
    <submittedName>
        <fullName evidence="2">Uncharacterized protein</fullName>
    </submittedName>
</protein>
<keyword evidence="3" id="KW-1185">Reference proteome</keyword>
<gene>
    <name evidence="2" type="ORF">HUJ06_003404</name>
</gene>
<evidence type="ECO:0000256" key="1">
    <source>
        <dbReference type="SAM" id="MobiDB-lite"/>
    </source>
</evidence>
<reference evidence="2 3" key="1">
    <citation type="journal article" date="2020" name="Mol. Biol. Evol.">
        <title>Distinct Expression and Methylation Patterns for Genes with Different Fates following a Single Whole-Genome Duplication in Flowering Plants.</title>
        <authorList>
            <person name="Shi T."/>
            <person name="Rahmani R.S."/>
            <person name="Gugger P.F."/>
            <person name="Wang M."/>
            <person name="Li H."/>
            <person name="Zhang Y."/>
            <person name="Li Z."/>
            <person name="Wang Q."/>
            <person name="Van de Peer Y."/>
            <person name="Marchal K."/>
            <person name="Chen J."/>
        </authorList>
    </citation>
    <scope>NUCLEOTIDE SEQUENCE [LARGE SCALE GENOMIC DNA]</scope>
    <source>
        <tissue evidence="2">Leaf</tissue>
    </source>
</reference>